<dbReference type="Proteomes" id="UP000011761">
    <property type="component" value="Unassembled WGS sequence"/>
</dbReference>
<dbReference type="HOGENOM" id="CLU_1383920_0_0_1"/>
<name>M2NH33_BAUPA</name>
<sequence length="197" mass="20754">MVKNGKAPADHRVVEAVSSRGAHHPALAPPFARKTSIAIAPAGRLAALTECSMTRATRRAMIRTATAGHHAVRVASSKTTRRTTAATAGVLRFTARLASLPLHSASVAASQLEHLAASVLPLPLLREQPTRTRVEVAKSSPTPATRTGSRRTCANPAHHLRTQAVGGAIGTRQPSTTALAAQSRRLRMLHGRICTVT</sequence>
<keyword evidence="2" id="KW-1185">Reference proteome</keyword>
<gene>
    <name evidence="1" type="ORF">BAUCODRAFT_376653</name>
</gene>
<proteinExistence type="predicted"/>
<dbReference type="KEGG" id="bcom:BAUCODRAFT_376653"/>
<dbReference type="AlphaFoldDB" id="M2NH33"/>
<organism evidence="1 2">
    <name type="scientific">Baudoinia panamericana (strain UAMH 10762)</name>
    <name type="common">Angels' share fungus</name>
    <name type="synonym">Baudoinia compniacensis (strain UAMH 10762)</name>
    <dbReference type="NCBI Taxonomy" id="717646"/>
    <lineage>
        <taxon>Eukaryota</taxon>
        <taxon>Fungi</taxon>
        <taxon>Dikarya</taxon>
        <taxon>Ascomycota</taxon>
        <taxon>Pezizomycotina</taxon>
        <taxon>Dothideomycetes</taxon>
        <taxon>Dothideomycetidae</taxon>
        <taxon>Mycosphaerellales</taxon>
        <taxon>Teratosphaeriaceae</taxon>
        <taxon>Baudoinia</taxon>
    </lineage>
</organism>
<dbReference type="RefSeq" id="XP_007673853.1">
    <property type="nucleotide sequence ID" value="XM_007675663.1"/>
</dbReference>
<accession>M2NH33</accession>
<protein>
    <submittedName>
        <fullName evidence="1">Uncharacterized protein</fullName>
    </submittedName>
</protein>
<evidence type="ECO:0000313" key="1">
    <source>
        <dbReference type="EMBL" id="EMC98639.1"/>
    </source>
</evidence>
<reference evidence="1 2" key="1">
    <citation type="journal article" date="2012" name="PLoS Pathog.">
        <title>Diverse lifestyles and strategies of plant pathogenesis encoded in the genomes of eighteen Dothideomycetes fungi.</title>
        <authorList>
            <person name="Ohm R.A."/>
            <person name="Feau N."/>
            <person name="Henrissat B."/>
            <person name="Schoch C.L."/>
            <person name="Horwitz B.A."/>
            <person name="Barry K.W."/>
            <person name="Condon B.J."/>
            <person name="Copeland A.C."/>
            <person name="Dhillon B."/>
            <person name="Glaser F."/>
            <person name="Hesse C.N."/>
            <person name="Kosti I."/>
            <person name="LaButti K."/>
            <person name="Lindquist E.A."/>
            <person name="Lucas S."/>
            <person name="Salamov A.A."/>
            <person name="Bradshaw R.E."/>
            <person name="Ciuffetti L."/>
            <person name="Hamelin R.C."/>
            <person name="Kema G.H.J."/>
            <person name="Lawrence C."/>
            <person name="Scott J.A."/>
            <person name="Spatafora J.W."/>
            <person name="Turgeon B.G."/>
            <person name="de Wit P.J.G.M."/>
            <person name="Zhong S."/>
            <person name="Goodwin S.B."/>
            <person name="Grigoriev I.V."/>
        </authorList>
    </citation>
    <scope>NUCLEOTIDE SEQUENCE [LARGE SCALE GENOMIC DNA]</scope>
    <source>
        <strain evidence="1 2">UAMH 10762</strain>
    </source>
</reference>
<dbReference type="EMBL" id="KB445552">
    <property type="protein sequence ID" value="EMC98639.1"/>
    <property type="molecule type" value="Genomic_DNA"/>
</dbReference>
<evidence type="ECO:0000313" key="2">
    <source>
        <dbReference type="Proteomes" id="UP000011761"/>
    </source>
</evidence>
<dbReference type="GeneID" id="19113304"/>